<reference evidence="3" key="1">
    <citation type="submission" date="2021-09" db="EMBL/GenBank/DDBJ databases">
        <authorList>
            <consortium name="AG Swart"/>
            <person name="Singh M."/>
            <person name="Singh A."/>
            <person name="Seah K."/>
            <person name="Emmerich C."/>
        </authorList>
    </citation>
    <scope>NUCLEOTIDE SEQUENCE</scope>
    <source>
        <strain evidence="3">ATCC30299</strain>
    </source>
</reference>
<evidence type="ECO:0000256" key="1">
    <source>
        <dbReference type="SAM" id="MobiDB-lite"/>
    </source>
</evidence>
<dbReference type="Proteomes" id="UP001162131">
    <property type="component" value="Unassembled WGS sequence"/>
</dbReference>
<evidence type="ECO:0000313" key="4">
    <source>
        <dbReference type="Proteomes" id="UP001162131"/>
    </source>
</evidence>
<protein>
    <recommendedName>
        <fullName evidence="5">Transmembrane protein</fullName>
    </recommendedName>
</protein>
<accession>A0AAU9IAZ8</accession>
<keyword evidence="2" id="KW-0812">Transmembrane</keyword>
<gene>
    <name evidence="3" type="ORF">BSTOLATCC_MIC6600</name>
</gene>
<keyword evidence="4" id="KW-1185">Reference proteome</keyword>
<feature type="transmembrane region" description="Helical" evidence="2">
    <location>
        <begin position="101"/>
        <end position="123"/>
    </location>
</feature>
<dbReference type="AlphaFoldDB" id="A0AAU9IAZ8"/>
<organism evidence="3 4">
    <name type="scientific">Blepharisma stoltei</name>
    <dbReference type="NCBI Taxonomy" id="1481888"/>
    <lineage>
        <taxon>Eukaryota</taxon>
        <taxon>Sar</taxon>
        <taxon>Alveolata</taxon>
        <taxon>Ciliophora</taxon>
        <taxon>Postciliodesmatophora</taxon>
        <taxon>Heterotrichea</taxon>
        <taxon>Heterotrichida</taxon>
        <taxon>Blepharismidae</taxon>
        <taxon>Blepharisma</taxon>
    </lineage>
</organism>
<evidence type="ECO:0000256" key="2">
    <source>
        <dbReference type="SAM" id="Phobius"/>
    </source>
</evidence>
<proteinExistence type="predicted"/>
<keyword evidence="2" id="KW-0472">Membrane</keyword>
<keyword evidence="2" id="KW-1133">Transmembrane helix</keyword>
<evidence type="ECO:0000313" key="3">
    <source>
        <dbReference type="EMBL" id="CAG9312498.1"/>
    </source>
</evidence>
<name>A0AAU9IAZ8_9CILI</name>
<feature type="transmembrane region" description="Helical" evidence="2">
    <location>
        <begin position="45"/>
        <end position="62"/>
    </location>
</feature>
<sequence>MLCCFDFNGSIGQNNSQQLSKLFKILKYIFAAQIIYAVLELVRNPWNSIMMFIGALNLYFIIKYRNWCNCVIYILITLTDFLTLVLFTLDSIGSPQGFGGSHLFEVFLLTKVPFYLISMYYCYLTYKEVKAIYITENRGNFEMNSSWNQRNQGNYQPPPPSAPHYFEGRGHRLD</sequence>
<dbReference type="EMBL" id="CAJZBQ010000006">
    <property type="protein sequence ID" value="CAG9312498.1"/>
    <property type="molecule type" value="Genomic_DNA"/>
</dbReference>
<comment type="caution">
    <text evidence="3">The sequence shown here is derived from an EMBL/GenBank/DDBJ whole genome shotgun (WGS) entry which is preliminary data.</text>
</comment>
<feature type="region of interest" description="Disordered" evidence="1">
    <location>
        <begin position="151"/>
        <end position="174"/>
    </location>
</feature>
<evidence type="ECO:0008006" key="5">
    <source>
        <dbReference type="Google" id="ProtNLM"/>
    </source>
</evidence>
<feature type="transmembrane region" description="Helical" evidence="2">
    <location>
        <begin position="71"/>
        <end position="89"/>
    </location>
</feature>